<dbReference type="Gene3D" id="3.40.50.300">
    <property type="entry name" value="P-loop containing nucleotide triphosphate hydrolases"/>
    <property type="match status" value="1"/>
</dbReference>
<name>A0ABV8DX45_9NOCA</name>
<keyword evidence="1" id="KW-0547">Nucleotide-binding</keyword>
<dbReference type="RefSeq" id="WP_378614006.1">
    <property type="nucleotide sequence ID" value="NZ_JBHSAX010000017.1"/>
</dbReference>
<proteinExistence type="predicted"/>
<evidence type="ECO:0000313" key="2">
    <source>
        <dbReference type="Proteomes" id="UP001595696"/>
    </source>
</evidence>
<dbReference type="PANTHER" id="PTHR34704">
    <property type="entry name" value="ATPASE"/>
    <property type="match status" value="1"/>
</dbReference>
<reference evidence="2" key="1">
    <citation type="journal article" date="2019" name="Int. J. Syst. Evol. Microbiol.">
        <title>The Global Catalogue of Microorganisms (GCM) 10K type strain sequencing project: providing services to taxonomists for standard genome sequencing and annotation.</title>
        <authorList>
            <consortium name="The Broad Institute Genomics Platform"/>
            <consortium name="The Broad Institute Genome Sequencing Center for Infectious Disease"/>
            <person name="Wu L."/>
            <person name="Ma J."/>
        </authorList>
    </citation>
    <scope>NUCLEOTIDE SEQUENCE [LARGE SCALE GENOMIC DNA]</scope>
    <source>
        <strain evidence="2">CGMCC 4.7330</strain>
    </source>
</reference>
<gene>
    <name evidence="1" type="ORF">ACFO0B_19790</name>
</gene>
<dbReference type="SUPFAM" id="SSF52540">
    <property type="entry name" value="P-loop containing nucleoside triphosphate hydrolases"/>
    <property type="match status" value="1"/>
</dbReference>
<evidence type="ECO:0000313" key="1">
    <source>
        <dbReference type="EMBL" id="MFC3964234.1"/>
    </source>
</evidence>
<keyword evidence="2" id="KW-1185">Reference proteome</keyword>
<dbReference type="Proteomes" id="UP001595696">
    <property type="component" value="Unassembled WGS sequence"/>
</dbReference>
<keyword evidence="1" id="KW-0067">ATP-binding</keyword>
<dbReference type="GO" id="GO:0005524">
    <property type="term" value="F:ATP binding"/>
    <property type="evidence" value="ECO:0007669"/>
    <property type="project" value="UniProtKB-KW"/>
</dbReference>
<comment type="caution">
    <text evidence="1">The sequence shown here is derived from an EMBL/GenBank/DDBJ whole genome shotgun (WGS) entry which is preliminary data.</text>
</comment>
<dbReference type="EMBL" id="JBHSAX010000017">
    <property type="protein sequence ID" value="MFC3964234.1"/>
    <property type="molecule type" value="Genomic_DNA"/>
</dbReference>
<accession>A0ABV8DX45</accession>
<organism evidence="1 2">
    <name type="scientific">Nocardia jiangsuensis</name>
    <dbReference type="NCBI Taxonomy" id="1691563"/>
    <lineage>
        <taxon>Bacteria</taxon>
        <taxon>Bacillati</taxon>
        <taxon>Actinomycetota</taxon>
        <taxon>Actinomycetes</taxon>
        <taxon>Mycobacteriales</taxon>
        <taxon>Nocardiaceae</taxon>
        <taxon>Nocardia</taxon>
    </lineage>
</organism>
<dbReference type="InterPro" id="IPR027417">
    <property type="entry name" value="P-loop_NTPase"/>
</dbReference>
<dbReference type="PANTHER" id="PTHR34704:SF1">
    <property type="entry name" value="ATPASE"/>
    <property type="match status" value="1"/>
</dbReference>
<protein>
    <submittedName>
        <fullName evidence="1">ATP-binding protein</fullName>
    </submittedName>
</protein>
<sequence>MEKPADVFDRDREWDALRRFVTDESRGASLGVVSGRRRQGKSFLLEAVCESAGGFYFSAQEATDAESLASIGQALTRHLRPVVPFAPADWGQVLDVLLRMGAERPVPVVIDEFPYLVRVNPALPSILQGAYAPRRSERTSSRTRLLLCGSALSFMGKLLSGNAPLRGRASLELPIRTLGYREAARFWEIDDPRLALNVHAVVGGTPAYRTEMIRYDAPRGLDDFDDWVTRAVLSPGSPMFLEARYLLAEEPDLRDGAIYNSVLNAIANGNSGRGGIAGYVGRKSNELAHPLTVLEDAGLITREVDAFRANRTDFRIAEPLLTFYHAIMRPYWPQLSAATAIERIWERSAQRWTSNVLGPRFEQVCREWAAVYGHQRRLADLPVRVCAGTVNDPVDRRTHEVDVVAVGYADGSRAPLLALGEAKWNDVMGLGHLDRLRRIRALVGRQGRYDTDATRLLCFSGAGFTDDLVQEQSRGEVELIGLDELYGRA</sequence>